<dbReference type="GO" id="GO:0016051">
    <property type="term" value="P:carbohydrate biosynthetic process"/>
    <property type="evidence" value="ECO:0007669"/>
    <property type="project" value="InterPro"/>
</dbReference>
<dbReference type="PROSITE" id="PS50844">
    <property type="entry name" value="AFP_LIKE"/>
    <property type="match status" value="1"/>
</dbReference>
<evidence type="ECO:0000256" key="2">
    <source>
        <dbReference type="PROSITE-ProRule" id="PRU00703"/>
    </source>
</evidence>
<keyword evidence="6" id="KW-1185">Reference proteome</keyword>
<dbReference type="eggNOG" id="COG0517">
    <property type="taxonomic scope" value="Bacteria"/>
</dbReference>
<dbReference type="CDD" id="cd11615">
    <property type="entry name" value="SAF_NeuB_like"/>
    <property type="match status" value="1"/>
</dbReference>
<dbReference type="Gene3D" id="3.10.580.10">
    <property type="entry name" value="CBS-domain"/>
    <property type="match status" value="1"/>
</dbReference>
<dbReference type="InterPro" id="IPR051690">
    <property type="entry name" value="PseI-like"/>
</dbReference>
<dbReference type="GO" id="GO:0016829">
    <property type="term" value="F:lyase activity"/>
    <property type="evidence" value="ECO:0007669"/>
    <property type="project" value="UniProtKB-KW"/>
</dbReference>
<dbReference type="InterPro" id="IPR013132">
    <property type="entry name" value="PseI/NeuA/B-like_N"/>
</dbReference>
<dbReference type="EC" id="4.1.3.-" evidence="5"/>
<name>Q7U964_PARMW</name>
<protein>
    <submittedName>
        <fullName evidence="5">N-acetylneuraminic acid synthetase</fullName>
        <ecNumber evidence="5">4.1.3.-</ecNumber>
    </submittedName>
</protein>
<sequence>MKGIQIERNFTQFVVFAEDTILSALSKITANRSRLIFVVSESGILQGVLTDGDFRRWIAGCGDIDLNRPVTAAMNPNCRSAAEGTPPGELSSLLTSRIIALPLLDSHGRIVAVALPATDGLQLGSRRIGDGEPSFVIAEIGNNHNGDISIALQLIDAAHSAGADCAKFQMRDMSKLYSNAGDSNDMASDLGTQYTLDLLERFQLSDDELFRCFDYAASKGLVPLCTPWDETSLEKLNGWGMEGFKVASADFTNHALISQLAATGKPLICSTGMASELEIRSGIRHLQQEGANYVLLHCNSTYPTPFKDVNLRYLERLKELADAPVGYSGHERGIEVPIAAVAMGAAVIEKHITIDRGMEGNDHKVSLLPDEFAQMMQGIRRVEESMGQGGERSISQGEMMNREVLAKSLVAACDVPAGTEITEAMVRIQSPGQGLQPNRLNDLIGRRLPVAKAQGEVFFPSDLETPAATPRHYRFKQPFGLPVRYHDIKVFSQVSNLDLVEIHLSYKDLEVDLDQVLPNRQGIGLVVHAPELFAGDHTLDLCTEDSSYRDHSIAELQRVIDISSDLRTRFQCPDPVLLVTNVGGFSEHHHLSRSEREPLRERLIASLQQLNTAGEVEIIPQTMPPFPWHFGGQRFHNLFVDSDFIHQFCKEQGMRVCLDVSHSKLACNHLHIPFRQFLDQILPFTAHLHLADAKDVDGEGLQINDGDIDWVQLFEQIHHHCPKASFIPEIWQGHKNGGEGAWLALERLEAAAGA</sequence>
<dbReference type="Gene3D" id="3.20.20.70">
    <property type="entry name" value="Aldolase class I"/>
    <property type="match status" value="1"/>
</dbReference>
<dbReference type="SUPFAM" id="SSF51569">
    <property type="entry name" value="Aldolase"/>
    <property type="match status" value="1"/>
</dbReference>
<dbReference type="SUPFAM" id="SSF51269">
    <property type="entry name" value="AFP III-like domain"/>
    <property type="match status" value="1"/>
</dbReference>
<feature type="domain" description="CBS" evidence="4">
    <location>
        <begin position="6"/>
        <end position="66"/>
    </location>
</feature>
<dbReference type="InterPro" id="IPR013974">
    <property type="entry name" value="SAF"/>
</dbReference>
<dbReference type="PANTHER" id="PTHR42966">
    <property type="entry name" value="N-ACETYLNEURAMINATE SYNTHASE"/>
    <property type="match status" value="1"/>
</dbReference>
<feature type="domain" description="AFP-like" evidence="3">
    <location>
        <begin position="408"/>
        <end position="466"/>
    </location>
</feature>
<dbReference type="EMBL" id="BX569690">
    <property type="protein sequence ID" value="CAE06909.1"/>
    <property type="molecule type" value="Genomic_DNA"/>
</dbReference>
<dbReference type="KEGG" id="syw:SYNW0394"/>
<dbReference type="InterPro" id="IPR006190">
    <property type="entry name" value="SAF_AFP_Neu5Ac"/>
</dbReference>
<dbReference type="STRING" id="84588.SYNW0394"/>
<dbReference type="CDD" id="cd17773">
    <property type="entry name" value="CBS_pair_NeuB"/>
    <property type="match status" value="1"/>
</dbReference>
<dbReference type="Gene3D" id="3.20.20.150">
    <property type="entry name" value="Divalent-metal-dependent TIM barrel enzymes"/>
    <property type="match status" value="1"/>
</dbReference>
<evidence type="ECO:0000259" key="3">
    <source>
        <dbReference type="PROSITE" id="PS50844"/>
    </source>
</evidence>
<dbReference type="PROSITE" id="PS51371">
    <property type="entry name" value="CBS"/>
    <property type="match status" value="1"/>
</dbReference>
<dbReference type="InterPro" id="IPR036732">
    <property type="entry name" value="AFP_Neu5c_C_sf"/>
</dbReference>
<dbReference type="Proteomes" id="UP000001422">
    <property type="component" value="Chromosome"/>
</dbReference>
<dbReference type="InterPro" id="IPR000644">
    <property type="entry name" value="CBS_dom"/>
</dbReference>
<proteinExistence type="predicted"/>
<dbReference type="Pfam" id="PF03102">
    <property type="entry name" value="NeuB"/>
    <property type="match status" value="1"/>
</dbReference>
<dbReference type="SMART" id="SM00858">
    <property type="entry name" value="SAF"/>
    <property type="match status" value="1"/>
</dbReference>
<dbReference type="RefSeq" id="WP_011127268.1">
    <property type="nucleotide sequence ID" value="NC_005070.1"/>
</dbReference>
<dbReference type="HOGENOM" id="CLU_371249_0_0_3"/>
<dbReference type="SUPFAM" id="SSF51658">
    <property type="entry name" value="Xylose isomerase-like"/>
    <property type="match status" value="1"/>
</dbReference>
<dbReference type="InterPro" id="IPR013022">
    <property type="entry name" value="Xyl_isomerase-like_TIM-brl"/>
</dbReference>
<dbReference type="InterPro" id="IPR046342">
    <property type="entry name" value="CBS_dom_sf"/>
</dbReference>
<dbReference type="Gene3D" id="3.90.1210.10">
    <property type="entry name" value="Antifreeze-like/N-acetylneuraminic acid synthase C-terminal domain"/>
    <property type="match status" value="1"/>
</dbReference>
<dbReference type="Pfam" id="PF01261">
    <property type="entry name" value="AP_endonuc_2"/>
    <property type="match status" value="1"/>
</dbReference>
<gene>
    <name evidence="5" type="ordered locus">SYNW0394</name>
</gene>
<dbReference type="eggNOG" id="COG2089">
    <property type="taxonomic scope" value="Bacteria"/>
</dbReference>
<organism evidence="5 6">
    <name type="scientific">Parasynechococcus marenigrum (strain WH8102)</name>
    <dbReference type="NCBI Taxonomy" id="84588"/>
    <lineage>
        <taxon>Bacteria</taxon>
        <taxon>Bacillati</taxon>
        <taxon>Cyanobacteriota</taxon>
        <taxon>Cyanophyceae</taxon>
        <taxon>Synechococcales</taxon>
        <taxon>Prochlorococcaceae</taxon>
        <taxon>Parasynechococcus</taxon>
        <taxon>Parasynechococcus marenigrum</taxon>
    </lineage>
</organism>
<reference evidence="5 6" key="1">
    <citation type="journal article" date="2003" name="Nature">
        <title>The genome of a motile marine Synechococcus.</title>
        <authorList>
            <person name="Palenik B."/>
            <person name="Brahamsha B."/>
            <person name="Larimer F."/>
            <person name="Land M."/>
            <person name="Hauser L."/>
            <person name="Chain P."/>
            <person name="Lamerdin J."/>
            <person name="Regala W."/>
            <person name="Allen E.A."/>
            <person name="McCarren J."/>
            <person name="Paulsen I."/>
            <person name="Dufresne A."/>
            <person name="Partensky F."/>
            <person name="Webb E."/>
            <person name="Waterbury J."/>
        </authorList>
    </citation>
    <scope>NUCLEOTIDE SEQUENCE [LARGE SCALE GENOMIC DNA]</scope>
    <source>
        <strain evidence="5 6">WH8102</strain>
    </source>
</reference>
<evidence type="ECO:0000313" key="5">
    <source>
        <dbReference type="EMBL" id="CAE06909.1"/>
    </source>
</evidence>
<dbReference type="InterPro" id="IPR036237">
    <property type="entry name" value="Xyl_isomerase-like_sf"/>
</dbReference>
<keyword evidence="1 2" id="KW-0129">CBS domain</keyword>
<dbReference type="InterPro" id="IPR013785">
    <property type="entry name" value="Aldolase_TIM"/>
</dbReference>
<keyword evidence="5" id="KW-0456">Lyase</keyword>
<dbReference type="InterPro" id="IPR057736">
    <property type="entry name" value="SAF_PseI/NeuA/NeuB"/>
</dbReference>
<dbReference type="SUPFAM" id="SSF54631">
    <property type="entry name" value="CBS-domain pair"/>
    <property type="match status" value="1"/>
</dbReference>
<dbReference type="Pfam" id="PF00571">
    <property type="entry name" value="CBS"/>
    <property type="match status" value="1"/>
</dbReference>
<dbReference type="Pfam" id="PF08666">
    <property type="entry name" value="SAF"/>
    <property type="match status" value="1"/>
</dbReference>
<evidence type="ECO:0000313" key="6">
    <source>
        <dbReference type="Proteomes" id="UP000001422"/>
    </source>
</evidence>
<dbReference type="GO" id="GO:0047444">
    <property type="term" value="F:N-acylneuraminate-9-phosphate synthase activity"/>
    <property type="evidence" value="ECO:0007669"/>
    <property type="project" value="TreeGrafter"/>
</dbReference>
<evidence type="ECO:0000256" key="1">
    <source>
        <dbReference type="ARBA" id="ARBA00023122"/>
    </source>
</evidence>
<dbReference type="AlphaFoldDB" id="Q7U964"/>
<accession>Q7U964</accession>
<dbReference type="PANTHER" id="PTHR42966:SF3">
    <property type="entry name" value="BLR5971 PROTEIN"/>
    <property type="match status" value="1"/>
</dbReference>
<evidence type="ECO:0000259" key="4">
    <source>
        <dbReference type="PROSITE" id="PS51371"/>
    </source>
</evidence>
<dbReference type="eggNOG" id="COG1082">
    <property type="taxonomic scope" value="Bacteria"/>
</dbReference>